<feature type="compositionally biased region" description="Low complexity" evidence="1">
    <location>
        <begin position="1"/>
        <end position="19"/>
    </location>
</feature>
<feature type="compositionally biased region" description="Basic and acidic residues" evidence="1">
    <location>
        <begin position="20"/>
        <end position="30"/>
    </location>
</feature>
<evidence type="ECO:0000313" key="2">
    <source>
        <dbReference type="EMBL" id="CAA9395699.1"/>
    </source>
</evidence>
<feature type="compositionally biased region" description="Polar residues" evidence="1">
    <location>
        <begin position="36"/>
        <end position="56"/>
    </location>
</feature>
<evidence type="ECO:0000256" key="1">
    <source>
        <dbReference type="SAM" id="MobiDB-lite"/>
    </source>
</evidence>
<gene>
    <name evidence="2" type="ORF">AVDCRST_MAG47-3118</name>
</gene>
<accession>A0A6J4NY82</accession>
<evidence type="ECO:0008006" key="3">
    <source>
        <dbReference type="Google" id="ProtNLM"/>
    </source>
</evidence>
<sequence length="303" mass="31188">MTETMGTTSGGATSASGDASTRDVAKEEARGVAQDAVQSGKQTVGTAKQQAGEVTNEAMSQARMLLDQTRQQVTEQGTAQQEKAASGLRTLADELQGMVSGDVQQPGLASDLATQAAERVRTAADMLENRQPSELLDEVRRFARRRPGAFLLSAAVVGFVGGRFTRGIADEARDDSGTQYTGTQYSGTQYSGTQYTGAPVTTRTAPTAGLPANSPTNATGVYGGVQSESGYATTPTTQTSGVAEAAPVSPAYSVAPETDVDPAGDATAQFNPTDSGAQRDQMPSEFGARGTNASGNAPEEGRS</sequence>
<dbReference type="AlphaFoldDB" id="A0A6J4NY82"/>
<feature type="compositionally biased region" description="Polar residues" evidence="1">
    <location>
        <begin position="268"/>
        <end position="278"/>
    </location>
</feature>
<organism evidence="2">
    <name type="scientific">uncultured Nocardioidaceae bacterium</name>
    <dbReference type="NCBI Taxonomy" id="253824"/>
    <lineage>
        <taxon>Bacteria</taxon>
        <taxon>Bacillati</taxon>
        <taxon>Actinomycetota</taxon>
        <taxon>Actinomycetes</taxon>
        <taxon>Propionibacteriales</taxon>
        <taxon>Nocardioidaceae</taxon>
        <taxon>environmental samples</taxon>
    </lineage>
</organism>
<name>A0A6J4NY82_9ACTN</name>
<feature type="compositionally biased region" description="Low complexity" evidence="1">
    <location>
        <begin position="242"/>
        <end position="257"/>
    </location>
</feature>
<dbReference type="EMBL" id="CADCUK010000206">
    <property type="protein sequence ID" value="CAA9395699.1"/>
    <property type="molecule type" value="Genomic_DNA"/>
</dbReference>
<feature type="region of interest" description="Disordered" evidence="1">
    <location>
        <begin position="1"/>
        <end position="56"/>
    </location>
</feature>
<reference evidence="2" key="1">
    <citation type="submission" date="2020-02" db="EMBL/GenBank/DDBJ databases">
        <authorList>
            <person name="Meier V. D."/>
        </authorList>
    </citation>
    <scope>NUCLEOTIDE SEQUENCE</scope>
    <source>
        <strain evidence="2">AVDCRST_MAG47</strain>
    </source>
</reference>
<proteinExistence type="predicted"/>
<feature type="region of interest" description="Disordered" evidence="1">
    <location>
        <begin position="173"/>
        <end position="303"/>
    </location>
</feature>
<feature type="compositionally biased region" description="Polar residues" evidence="1">
    <location>
        <begin position="226"/>
        <end position="241"/>
    </location>
</feature>
<protein>
    <recommendedName>
        <fullName evidence="3">ATP synthase F0 subunit B</fullName>
    </recommendedName>
</protein>
<feature type="compositionally biased region" description="Low complexity" evidence="1">
    <location>
        <begin position="177"/>
        <end position="197"/>
    </location>
</feature>